<dbReference type="AlphaFoldDB" id="A0A1A9Z7T8"/>
<proteinExistence type="predicted"/>
<protein>
    <submittedName>
        <fullName evidence="2">Uncharacterized protein</fullName>
    </submittedName>
</protein>
<dbReference type="Proteomes" id="UP000092445">
    <property type="component" value="Unassembled WGS sequence"/>
</dbReference>
<organism evidence="2 3">
    <name type="scientific">Glossina pallidipes</name>
    <name type="common">Tsetse fly</name>
    <dbReference type="NCBI Taxonomy" id="7398"/>
    <lineage>
        <taxon>Eukaryota</taxon>
        <taxon>Metazoa</taxon>
        <taxon>Ecdysozoa</taxon>
        <taxon>Arthropoda</taxon>
        <taxon>Hexapoda</taxon>
        <taxon>Insecta</taxon>
        <taxon>Pterygota</taxon>
        <taxon>Neoptera</taxon>
        <taxon>Endopterygota</taxon>
        <taxon>Diptera</taxon>
        <taxon>Brachycera</taxon>
        <taxon>Muscomorpha</taxon>
        <taxon>Hippoboscoidea</taxon>
        <taxon>Glossinidae</taxon>
        <taxon>Glossina</taxon>
    </lineage>
</organism>
<dbReference type="VEuPathDB" id="VectorBase:GPAI006426"/>
<accession>A0A1A9Z7T8</accession>
<evidence type="ECO:0000313" key="2">
    <source>
        <dbReference type="EnsemblMetazoa" id="GPAI006426-PA"/>
    </source>
</evidence>
<feature type="region of interest" description="Disordered" evidence="1">
    <location>
        <begin position="1"/>
        <end position="25"/>
    </location>
</feature>
<evidence type="ECO:0000313" key="3">
    <source>
        <dbReference type="Proteomes" id="UP000092445"/>
    </source>
</evidence>
<reference evidence="3" key="1">
    <citation type="submission" date="2014-03" db="EMBL/GenBank/DDBJ databases">
        <authorList>
            <person name="Aksoy S."/>
            <person name="Warren W."/>
            <person name="Wilson R.K."/>
        </authorList>
    </citation>
    <scope>NUCLEOTIDE SEQUENCE [LARGE SCALE GENOMIC DNA]</scope>
    <source>
        <strain evidence="3">IAEA</strain>
    </source>
</reference>
<evidence type="ECO:0000256" key="1">
    <source>
        <dbReference type="SAM" id="MobiDB-lite"/>
    </source>
</evidence>
<name>A0A1A9Z7T8_GLOPL</name>
<keyword evidence="3" id="KW-1185">Reference proteome</keyword>
<reference evidence="2" key="2">
    <citation type="submission" date="2020-05" db="UniProtKB">
        <authorList>
            <consortium name="EnsemblMetazoa"/>
        </authorList>
    </citation>
    <scope>IDENTIFICATION</scope>
    <source>
        <strain evidence="2">IAEA</strain>
    </source>
</reference>
<sequence length="116" mass="13159">MSLETQKKSFAFRRTEQKKAKAKAKATKQETKTKLQCLTEIVTSNSNDYKQERHSSVTSLQSRHAKRARHVKEFATTECSTTLPDKKKLVPILVNCAPSPLYLLTSLSNIAIMDIY</sequence>
<dbReference type="EnsemblMetazoa" id="GPAI006426-RA">
    <property type="protein sequence ID" value="GPAI006426-PA"/>
    <property type="gene ID" value="GPAI006426"/>
</dbReference>